<gene>
    <name evidence="1" type="ORF">PHYSODRAFT_435032</name>
</gene>
<evidence type="ECO:0000313" key="1">
    <source>
        <dbReference type="EMBL" id="EGZ06090.1"/>
    </source>
</evidence>
<proteinExistence type="predicted"/>
<dbReference type="Proteomes" id="UP000002640">
    <property type="component" value="Unassembled WGS sequence"/>
</dbReference>
<dbReference type="AlphaFoldDB" id="G5AD36"/>
<name>G5AD36_PHYSP</name>
<reference evidence="1 2" key="1">
    <citation type="journal article" date="2006" name="Science">
        <title>Phytophthora genome sequences uncover evolutionary origins and mechanisms of pathogenesis.</title>
        <authorList>
            <person name="Tyler B.M."/>
            <person name="Tripathy S."/>
            <person name="Zhang X."/>
            <person name="Dehal P."/>
            <person name="Jiang R.H."/>
            <person name="Aerts A."/>
            <person name="Arredondo F.D."/>
            <person name="Baxter L."/>
            <person name="Bensasson D."/>
            <person name="Beynon J.L."/>
            <person name="Chapman J."/>
            <person name="Damasceno C.M."/>
            <person name="Dorrance A.E."/>
            <person name="Dou D."/>
            <person name="Dickerman A.W."/>
            <person name="Dubchak I.L."/>
            <person name="Garbelotto M."/>
            <person name="Gijzen M."/>
            <person name="Gordon S.G."/>
            <person name="Govers F."/>
            <person name="Grunwald N.J."/>
            <person name="Huang W."/>
            <person name="Ivors K.L."/>
            <person name="Jones R.W."/>
            <person name="Kamoun S."/>
            <person name="Krampis K."/>
            <person name="Lamour K.H."/>
            <person name="Lee M.K."/>
            <person name="McDonald W.H."/>
            <person name="Medina M."/>
            <person name="Meijer H.J."/>
            <person name="Nordberg E.K."/>
            <person name="Maclean D.J."/>
            <person name="Ospina-Giraldo M.D."/>
            <person name="Morris P.F."/>
            <person name="Phuntumart V."/>
            <person name="Putnam N.H."/>
            <person name="Rash S."/>
            <person name="Rose J.K."/>
            <person name="Sakihama Y."/>
            <person name="Salamov A.A."/>
            <person name="Savidor A."/>
            <person name="Scheuring C.F."/>
            <person name="Smith B.M."/>
            <person name="Sobral B.W."/>
            <person name="Terry A."/>
            <person name="Torto-Alalibo T.A."/>
            <person name="Win J."/>
            <person name="Xu Z."/>
            <person name="Zhang H."/>
            <person name="Grigoriev I.V."/>
            <person name="Rokhsar D.S."/>
            <person name="Boore J.L."/>
        </authorList>
    </citation>
    <scope>NUCLEOTIDE SEQUENCE [LARGE SCALE GENOMIC DNA]</scope>
    <source>
        <strain evidence="1 2">P6497</strain>
    </source>
</reference>
<feature type="non-terminal residue" evidence="1">
    <location>
        <position position="1"/>
    </location>
</feature>
<keyword evidence="2" id="KW-1185">Reference proteome</keyword>
<dbReference type="GeneID" id="20652463"/>
<dbReference type="KEGG" id="psoj:PHYSODRAFT_435032"/>
<evidence type="ECO:0000313" key="2">
    <source>
        <dbReference type="Proteomes" id="UP000002640"/>
    </source>
</evidence>
<organism evidence="1 2">
    <name type="scientific">Phytophthora sojae (strain P6497)</name>
    <name type="common">Soybean stem and root rot agent</name>
    <name type="synonym">Phytophthora megasperma f. sp. glycines</name>
    <dbReference type="NCBI Taxonomy" id="1094619"/>
    <lineage>
        <taxon>Eukaryota</taxon>
        <taxon>Sar</taxon>
        <taxon>Stramenopiles</taxon>
        <taxon>Oomycota</taxon>
        <taxon>Peronosporomycetes</taxon>
        <taxon>Peronosporales</taxon>
        <taxon>Peronosporaceae</taxon>
        <taxon>Phytophthora</taxon>
    </lineage>
</organism>
<dbReference type="EMBL" id="JH159164">
    <property type="protein sequence ID" value="EGZ06090.1"/>
    <property type="molecule type" value="Genomic_DNA"/>
</dbReference>
<dbReference type="RefSeq" id="XP_009537987.1">
    <property type="nucleotide sequence ID" value="XM_009539692.1"/>
</dbReference>
<dbReference type="InParanoid" id="G5AD36"/>
<protein>
    <submittedName>
        <fullName evidence="1">Uncharacterized protein</fullName>
    </submittedName>
</protein>
<accession>G5AD36</accession>
<feature type="non-terminal residue" evidence="1">
    <location>
        <position position="66"/>
    </location>
</feature>
<sequence length="66" mass="7256">RIVRAAEANLFVSAQKLVVVVSQDLDRAVSPHMIRNGLSIAGLIGNSAGKEPYLSKHRRQLLKKYA</sequence>